<keyword evidence="4" id="KW-1185">Reference proteome</keyword>
<feature type="compositionally biased region" description="Low complexity" evidence="1">
    <location>
        <begin position="467"/>
        <end position="485"/>
    </location>
</feature>
<reference evidence="3 4" key="1">
    <citation type="journal article" date="2018" name="IMA Fungus">
        <title>IMA Genome-F 9: Draft genome sequence of Annulohypoxylon stygium, Aspergillus mulundensis, Berkeleyomyces basicola (syn. Thielaviopsis basicola), Ceratocystis smalleyi, two Cercospora beticola strains, Coleophoma cylindrospora, Fusarium fracticaudum, Phialophora cf. hyalina, and Morchella septimelata.</title>
        <authorList>
            <person name="Wingfield B.D."/>
            <person name="Bills G.F."/>
            <person name="Dong Y."/>
            <person name="Huang W."/>
            <person name="Nel W.J."/>
            <person name="Swalarsk-Parry B.S."/>
            <person name="Vaghefi N."/>
            <person name="Wilken P.M."/>
            <person name="An Z."/>
            <person name="de Beer Z.W."/>
            <person name="De Vos L."/>
            <person name="Chen L."/>
            <person name="Duong T.A."/>
            <person name="Gao Y."/>
            <person name="Hammerbacher A."/>
            <person name="Kikkert J.R."/>
            <person name="Li Y."/>
            <person name="Li H."/>
            <person name="Li K."/>
            <person name="Li Q."/>
            <person name="Liu X."/>
            <person name="Ma X."/>
            <person name="Naidoo K."/>
            <person name="Pethybridge S.J."/>
            <person name="Sun J."/>
            <person name="Steenkamp E.T."/>
            <person name="van der Nest M.A."/>
            <person name="van Wyk S."/>
            <person name="Wingfield M.J."/>
            <person name="Xiong C."/>
            <person name="Yue Q."/>
            <person name="Zhang X."/>
        </authorList>
    </citation>
    <scope>NUCLEOTIDE SEQUENCE [LARGE SCALE GENOMIC DNA]</scope>
    <source>
        <strain evidence="3 4">BP6252</strain>
    </source>
</reference>
<dbReference type="STRING" id="1849047.A0A3D8S0L4"/>
<feature type="transmembrane region" description="Helical" evidence="2">
    <location>
        <begin position="149"/>
        <end position="173"/>
    </location>
</feature>
<feature type="transmembrane region" description="Helical" evidence="2">
    <location>
        <begin position="193"/>
        <end position="220"/>
    </location>
</feature>
<feature type="compositionally biased region" description="Polar residues" evidence="1">
    <location>
        <begin position="494"/>
        <end position="504"/>
    </location>
</feature>
<feature type="compositionally biased region" description="Polar residues" evidence="1">
    <location>
        <begin position="449"/>
        <end position="466"/>
    </location>
</feature>
<feature type="compositionally biased region" description="Basic and acidic residues" evidence="1">
    <location>
        <begin position="387"/>
        <end position="396"/>
    </location>
</feature>
<keyword evidence="2" id="KW-0472">Membrane</keyword>
<feature type="region of interest" description="Disordered" evidence="1">
    <location>
        <begin position="1"/>
        <end position="47"/>
    </location>
</feature>
<evidence type="ECO:0000313" key="3">
    <source>
        <dbReference type="EMBL" id="RDW79634.1"/>
    </source>
</evidence>
<feature type="transmembrane region" description="Helical" evidence="2">
    <location>
        <begin position="116"/>
        <end position="137"/>
    </location>
</feature>
<feature type="compositionally biased region" description="Polar residues" evidence="1">
    <location>
        <begin position="354"/>
        <end position="363"/>
    </location>
</feature>
<dbReference type="OrthoDB" id="5404940at2759"/>
<comment type="caution">
    <text evidence="3">The sequence shown here is derived from an EMBL/GenBank/DDBJ whole genome shotgun (WGS) entry which is preliminary data.</text>
</comment>
<dbReference type="EMBL" id="PDLM01000004">
    <property type="protein sequence ID" value="RDW79634.1"/>
    <property type="molecule type" value="Genomic_DNA"/>
</dbReference>
<evidence type="ECO:0000313" key="4">
    <source>
        <dbReference type="Proteomes" id="UP000256645"/>
    </source>
</evidence>
<gene>
    <name evidence="3" type="ORF">BP6252_04272</name>
</gene>
<sequence>MGVQPPFLYDAVPRESSKYPQSNFDPKAVSRASMSPPRTPRPKSEGPLISFNQHPDSYLILPYGNTNATPMNPSVKTWVKWMRIIQLVLRCLEILGACGQLVMMILIRKVDMTTGWILRIVPGIAILHTCYAIWHLGRKASGRTPASSASYMLFASFFDVTIAPFYAFSAFVAKQRSAAWTTLLTDQTLMPTFRTVVFFLAVVSGGLHLISLGISLYLAVTFRNITMLPPDMNPLEDHLTSRPHKRSRSSVSTYANSENRSSMIIEDKRRSAAAYEDLGRPPTIPFLHTRSHSTDSVGSFQSTPPGSRGSQVDLQARQHQVGGRKSARSSMVVDPKKPNNGATYPSYSEAPVSDTASQRTTRPAPNFSLPALSNRGSYSDISSPETSPRRLYHEPLSKMPTKEAWYTSDIPRRTPSPKKSYQAVRQDPSTDDLSHPNPLHENPPGSRLPRTTQIQYQARQESPLQEISNNRSPSSSDIASISNYSQDGIDDARSTTSTRRQGSNKSDRSVQKKYYGELKQTSAQTPILVGAKRNSGGRQVSSSVDISSNIYSSEKGSFRRDVSGKIAEEGRAESLGPLNPWGTRLRKVSGILM</sequence>
<feature type="compositionally biased region" description="Polar residues" evidence="1">
    <location>
        <begin position="374"/>
        <end position="386"/>
    </location>
</feature>
<dbReference type="AlphaFoldDB" id="A0A3D8S0L4"/>
<feature type="region of interest" description="Disordered" evidence="1">
    <location>
        <begin position="236"/>
        <end position="511"/>
    </location>
</feature>
<name>A0A3D8S0L4_9HELO</name>
<keyword evidence="2" id="KW-0812">Transmembrane</keyword>
<feature type="compositionally biased region" description="Polar residues" evidence="1">
    <location>
        <begin position="294"/>
        <end position="313"/>
    </location>
</feature>
<proteinExistence type="predicted"/>
<keyword evidence="2" id="KW-1133">Transmembrane helix</keyword>
<feature type="compositionally biased region" description="Polar residues" evidence="1">
    <location>
        <begin position="249"/>
        <end position="262"/>
    </location>
</feature>
<accession>A0A3D8S0L4</accession>
<feature type="transmembrane region" description="Helical" evidence="2">
    <location>
        <begin position="87"/>
        <end position="110"/>
    </location>
</feature>
<evidence type="ECO:0000256" key="1">
    <source>
        <dbReference type="SAM" id="MobiDB-lite"/>
    </source>
</evidence>
<evidence type="ECO:0000256" key="2">
    <source>
        <dbReference type="SAM" id="Phobius"/>
    </source>
</evidence>
<dbReference type="Proteomes" id="UP000256645">
    <property type="component" value="Unassembled WGS sequence"/>
</dbReference>
<protein>
    <submittedName>
        <fullName evidence="3">Uncharacterized protein</fullName>
    </submittedName>
</protein>
<organism evidence="3 4">
    <name type="scientific">Coleophoma cylindrospora</name>
    <dbReference type="NCBI Taxonomy" id="1849047"/>
    <lineage>
        <taxon>Eukaryota</taxon>
        <taxon>Fungi</taxon>
        <taxon>Dikarya</taxon>
        <taxon>Ascomycota</taxon>
        <taxon>Pezizomycotina</taxon>
        <taxon>Leotiomycetes</taxon>
        <taxon>Helotiales</taxon>
        <taxon>Dermateaceae</taxon>
        <taxon>Coleophoma</taxon>
    </lineage>
</organism>